<dbReference type="GeneID" id="43645567"/>
<keyword evidence="14 18" id="KW-0472">Membrane</keyword>
<dbReference type="GO" id="GO:0006508">
    <property type="term" value="P:proteolysis"/>
    <property type="evidence" value="ECO:0007669"/>
    <property type="project" value="UniProtKB-KW"/>
</dbReference>
<evidence type="ECO:0000256" key="15">
    <source>
        <dbReference type="ARBA" id="ARBA00023145"/>
    </source>
</evidence>
<dbReference type="GO" id="GO:0016020">
    <property type="term" value="C:membrane"/>
    <property type="evidence" value="ECO:0007669"/>
    <property type="project" value="UniProtKB-SubCell"/>
</dbReference>
<keyword evidence="13" id="KW-0482">Metalloprotease</keyword>
<dbReference type="Gene3D" id="1.10.390.10">
    <property type="entry name" value="Neutral Protease Domain 2"/>
    <property type="match status" value="1"/>
</dbReference>
<comment type="function">
    <text evidence="1">Secreted metalloproteinase that allows assimilation of proteinaceous substrates.</text>
</comment>
<evidence type="ECO:0000259" key="19">
    <source>
        <dbReference type="Pfam" id="PF01979"/>
    </source>
</evidence>
<dbReference type="Pfam" id="PF07504">
    <property type="entry name" value="FTP"/>
    <property type="match status" value="1"/>
</dbReference>
<evidence type="ECO:0000256" key="18">
    <source>
        <dbReference type="SAM" id="Phobius"/>
    </source>
</evidence>
<dbReference type="EMBL" id="ML743560">
    <property type="protein sequence ID" value="KAE8140836.1"/>
    <property type="molecule type" value="Genomic_DNA"/>
</dbReference>
<feature type="transmembrane region" description="Helical" evidence="18">
    <location>
        <begin position="536"/>
        <end position="559"/>
    </location>
</feature>
<feature type="transmembrane region" description="Helical" evidence="18">
    <location>
        <begin position="447"/>
        <end position="470"/>
    </location>
</feature>
<evidence type="ECO:0000256" key="2">
    <source>
        <dbReference type="ARBA" id="ARBA00004141"/>
    </source>
</evidence>
<dbReference type="InterPro" id="IPR027268">
    <property type="entry name" value="Peptidase_M4/M1_CTD_sf"/>
</dbReference>
<dbReference type="SUPFAM" id="SSF51556">
    <property type="entry name" value="Metallo-dependent hydrolases"/>
    <property type="match status" value="1"/>
</dbReference>
<keyword evidence="6" id="KW-0645">Protease</keyword>
<accession>A0A5N6T3F4</accession>
<feature type="binding site" evidence="17">
    <location>
        <position position="1044"/>
    </location>
    <ligand>
        <name>Zn(2+)</name>
        <dbReference type="ChEBI" id="CHEBI:29105"/>
        <note>catalytic</note>
    </ligand>
</feature>
<dbReference type="Gene3D" id="3.20.20.140">
    <property type="entry name" value="Metal-dependent hydrolases"/>
    <property type="match status" value="1"/>
</dbReference>
<keyword evidence="11 17" id="KW-0862">Zinc</keyword>
<dbReference type="InterPro" id="IPR057744">
    <property type="entry name" value="OTAase-like"/>
</dbReference>
<feature type="transmembrane region" description="Helical" evidence="18">
    <location>
        <begin position="579"/>
        <end position="600"/>
    </location>
</feature>
<comment type="cofactor">
    <cofactor evidence="17">
        <name>Zn(2+)</name>
        <dbReference type="ChEBI" id="CHEBI:29105"/>
    </cofactor>
    <text evidence="17">Binds 1 zinc ion per subunit.</text>
</comment>
<evidence type="ECO:0000256" key="12">
    <source>
        <dbReference type="ARBA" id="ARBA00022989"/>
    </source>
</evidence>
<evidence type="ECO:0000256" key="6">
    <source>
        <dbReference type="ARBA" id="ARBA00022670"/>
    </source>
</evidence>
<proteinExistence type="inferred from homology"/>
<comment type="similarity">
    <text evidence="4">Belongs to the peptidase M36 family.</text>
</comment>
<gene>
    <name evidence="21" type="ORF">BDV38DRAFT_289904</name>
</gene>
<dbReference type="CDD" id="cd09596">
    <property type="entry name" value="M36"/>
    <property type="match status" value="1"/>
</dbReference>
<dbReference type="Pfam" id="PF01979">
    <property type="entry name" value="Amidohydro_1"/>
    <property type="match status" value="1"/>
</dbReference>
<feature type="transmembrane region" description="Helical" evidence="18">
    <location>
        <begin position="386"/>
        <end position="406"/>
    </location>
</feature>
<feature type="binding site" evidence="17">
    <location>
        <position position="1014"/>
    </location>
    <ligand>
        <name>Zn(2+)</name>
        <dbReference type="ChEBI" id="CHEBI:29105"/>
        <note>catalytic</note>
    </ligand>
</feature>
<dbReference type="AlphaFoldDB" id="A0A5N6T3F4"/>
<keyword evidence="8 17" id="KW-0479">Metal-binding</keyword>
<evidence type="ECO:0000256" key="5">
    <source>
        <dbReference type="ARBA" id="ARBA00022525"/>
    </source>
</evidence>
<sequence>MDSFCLKWVLYAGTCTRRCLCDTNSGTIRIDLNGKFICPGLIDCHVHIAAVPGSASLRDLKELSNDLNLLRQPSVCQSMLNRGFTTVRDCGGASLALKESIQEGVIPGPRLFIAGHALSQTGGHGDRRQQHDPNECCAGQVNSIGRIVDGVEQCLKYAREEIRQGSDFIKIMGGGGVASPSDQIHHLQFSDEEIKAIVTVANNAGTYVTSHAYTPQAIQQAIRQGVKGIEHGNLLDEATAELMKEHGVFLTPTLVTYATMDSPEFGGFLPPASAQKNREVLHKGLHALKLASDAGVDICFGTDLLGPLHFAQSKEFAIRSRIQTPLEILQSATITPARLLKQDRFLGQIAPGFAADLLILNANPLEDITLLPQIWKNWRRHDSESLSAAFFLCWAMAGVPLGVYNISNNFNIALQVQPNILIFLSLWTWSQCMYYGGKWSLKKIAPLAIVIGAVLGGAETGLVFALRVAFRRGHNWPSTLMAILSAVLLAAGVLRHYVDMFRTRSDAGLSLKFALLDASGDVASILSVIFQSSLSVLGLVIYGTELVIWLGLMVILLYFRAAQRMKGRNIQVDSPSDTLSFSPISIMYIPCLIGALALSVCAFTDPIESALSPRRAGVDLEKFRLTPNAEYVEFNQQIPVSTMNAGLIKQSYVETAMQLVRETFPNASFRLQEDHYVGDNGVAHVHFRQTIHDVDVDNADFNVNVGKDGTVFSYGNSFYTGPRPNITQLTKRDFTDPVAALQFALTHLQLPIKADGVSAESTGHPHGYIFRGTSGAVSDPKALLVYLVKPDGTLRLAWRIETDVDENWLLTYVDANTVEEIHGVVDYVSEATFQVYDWGINDPTETGSRVIVTDPWDLKVSPWTWFGDGQKNWTSTRGNNGIAQENIKNLPTYINNSRPESPTLNFTYEYPADGSPQDYINASITQLFYTANTYHDLLYTLGFTEQAGNFQWNNNGLGGKEKDYVILNAQDGAGTNNADFATPPDGYPARMRMYIFTRTKPPRDAVFESGIAIHEYTHGLSMRLTGGPGNSRCLSAFESASMGEGWGDFMATAIRLKPNDTRATDYGMGAWVYNSPKGIREYPYSTSMETNPLNYTSLNRMYLVHAGGTVWASMLYEVLWNLIDKHGKDDGPRPTFDERGVPKDGKYLAMKIVIDAMAL</sequence>
<dbReference type="RefSeq" id="XP_031916899.1">
    <property type="nucleotide sequence ID" value="XM_032061357.1"/>
</dbReference>
<evidence type="ECO:0000256" key="17">
    <source>
        <dbReference type="PIRSR" id="PIRSR601842-2"/>
    </source>
</evidence>
<organism evidence="21 22">
    <name type="scientific">Aspergillus pseudotamarii</name>
    <dbReference type="NCBI Taxonomy" id="132259"/>
    <lineage>
        <taxon>Eukaryota</taxon>
        <taxon>Fungi</taxon>
        <taxon>Dikarya</taxon>
        <taxon>Ascomycota</taxon>
        <taxon>Pezizomycotina</taxon>
        <taxon>Eurotiomycetes</taxon>
        <taxon>Eurotiomycetidae</taxon>
        <taxon>Eurotiales</taxon>
        <taxon>Aspergillaceae</taxon>
        <taxon>Aspergillus</taxon>
        <taxon>Aspergillus subgen. Circumdati</taxon>
    </lineage>
</organism>
<keyword evidence="12 18" id="KW-1133">Transmembrane helix</keyword>
<evidence type="ECO:0000256" key="14">
    <source>
        <dbReference type="ARBA" id="ARBA00023136"/>
    </source>
</evidence>
<feature type="binding site" evidence="17">
    <location>
        <position position="830"/>
    </location>
    <ligand>
        <name>Zn(2+)</name>
        <dbReference type="ChEBI" id="CHEBI:29105"/>
        <note>catalytic</note>
    </ligand>
</feature>
<feature type="active site" evidence="16">
    <location>
        <position position="1015"/>
    </location>
</feature>
<keyword evidence="5" id="KW-0964">Secreted</keyword>
<evidence type="ECO:0000256" key="7">
    <source>
        <dbReference type="ARBA" id="ARBA00022692"/>
    </source>
</evidence>
<protein>
    <submittedName>
        <fullName evidence="21">Fungalysin metallopeptidase-domain-containing protein</fullName>
    </submittedName>
</protein>
<dbReference type="PANTHER" id="PTHR33478">
    <property type="entry name" value="EXTRACELLULAR METALLOPROTEINASE MEP"/>
    <property type="match status" value="1"/>
</dbReference>
<dbReference type="Gene3D" id="3.10.170.10">
    <property type="match status" value="1"/>
</dbReference>
<dbReference type="InterPro" id="IPR011059">
    <property type="entry name" value="Metal-dep_hydrolase_composite"/>
</dbReference>
<name>A0A5N6T3F4_ASPPS</name>
<dbReference type="CDD" id="cd01299">
    <property type="entry name" value="Met_dep_hydrolase_A"/>
    <property type="match status" value="1"/>
</dbReference>
<evidence type="ECO:0000256" key="4">
    <source>
        <dbReference type="ARBA" id="ARBA00006006"/>
    </source>
</evidence>
<dbReference type="GO" id="GO:0016810">
    <property type="term" value="F:hydrolase activity, acting on carbon-nitrogen (but not peptide) bonds"/>
    <property type="evidence" value="ECO:0007669"/>
    <property type="project" value="InterPro"/>
</dbReference>
<dbReference type="PRINTS" id="PR00999">
    <property type="entry name" value="FUNGALYSIN"/>
</dbReference>
<keyword evidence="7 18" id="KW-0812">Transmembrane</keyword>
<evidence type="ECO:0000256" key="13">
    <source>
        <dbReference type="ARBA" id="ARBA00023049"/>
    </source>
</evidence>
<dbReference type="Pfam" id="PF04193">
    <property type="entry name" value="PQ-loop"/>
    <property type="match status" value="1"/>
</dbReference>
<dbReference type="SMART" id="SM00679">
    <property type="entry name" value="CTNS"/>
    <property type="match status" value="1"/>
</dbReference>
<feature type="domain" description="Amidohydrolase-related" evidence="19">
    <location>
        <begin position="36"/>
        <end position="369"/>
    </location>
</feature>
<dbReference type="OrthoDB" id="3227768at2759"/>
<feature type="transmembrane region" description="Helical" evidence="18">
    <location>
        <begin position="412"/>
        <end position="435"/>
    </location>
</feature>
<feature type="binding site" evidence="17">
    <location>
        <position position="1018"/>
    </location>
    <ligand>
        <name>Zn(2+)</name>
        <dbReference type="ChEBI" id="CHEBI:29105"/>
        <note>catalytic</note>
    </ligand>
</feature>
<dbReference type="InterPro" id="IPR001842">
    <property type="entry name" value="Peptidase_M36"/>
</dbReference>
<evidence type="ECO:0000313" key="22">
    <source>
        <dbReference type="Proteomes" id="UP000325672"/>
    </source>
</evidence>
<evidence type="ECO:0000259" key="20">
    <source>
        <dbReference type="Pfam" id="PF07504"/>
    </source>
</evidence>
<dbReference type="GO" id="GO:0008270">
    <property type="term" value="F:zinc ion binding"/>
    <property type="evidence" value="ECO:0007669"/>
    <property type="project" value="InterPro"/>
</dbReference>
<comment type="subcellular location">
    <subcellularLocation>
        <location evidence="2">Membrane</location>
        <topology evidence="2">Multi-pass membrane protein</topology>
    </subcellularLocation>
    <subcellularLocation>
        <location evidence="3">Secreted</location>
    </subcellularLocation>
</comment>
<dbReference type="InterPro" id="IPR032466">
    <property type="entry name" value="Metal_Hydrolase"/>
</dbReference>
<keyword evidence="10" id="KW-0378">Hydrolase</keyword>
<dbReference type="SUPFAM" id="SSF55486">
    <property type="entry name" value="Metalloproteases ('zincins'), catalytic domain"/>
    <property type="match status" value="1"/>
</dbReference>
<evidence type="ECO:0000256" key="16">
    <source>
        <dbReference type="PIRSR" id="PIRSR601842-1"/>
    </source>
</evidence>
<evidence type="ECO:0000256" key="8">
    <source>
        <dbReference type="ARBA" id="ARBA00022723"/>
    </source>
</evidence>
<reference evidence="21 22" key="1">
    <citation type="submission" date="2019-04" db="EMBL/GenBank/DDBJ databases">
        <title>Friends and foes A comparative genomics study of 23 Aspergillus species from section Flavi.</title>
        <authorList>
            <consortium name="DOE Joint Genome Institute"/>
            <person name="Kjaerbolling I."/>
            <person name="Vesth T."/>
            <person name="Frisvad J.C."/>
            <person name="Nybo J.L."/>
            <person name="Theobald S."/>
            <person name="Kildgaard S."/>
            <person name="Isbrandt T."/>
            <person name="Kuo A."/>
            <person name="Sato A."/>
            <person name="Lyhne E.K."/>
            <person name="Kogle M.E."/>
            <person name="Wiebenga A."/>
            <person name="Kun R.S."/>
            <person name="Lubbers R.J."/>
            <person name="Makela M.R."/>
            <person name="Barry K."/>
            <person name="Chovatia M."/>
            <person name="Clum A."/>
            <person name="Daum C."/>
            <person name="Haridas S."/>
            <person name="He G."/>
            <person name="LaButti K."/>
            <person name="Lipzen A."/>
            <person name="Mondo S."/>
            <person name="Riley R."/>
            <person name="Salamov A."/>
            <person name="Simmons B.A."/>
            <person name="Magnuson J.K."/>
            <person name="Henrissat B."/>
            <person name="Mortensen U.H."/>
            <person name="Larsen T.O."/>
            <person name="Devries R.P."/>
            <person name="Grigoriev I.V."/>
            <person name="Machida M."/>
            <person name="Baker S.E."/>
            <person name="Andersen M.R."/>
        </authorList>
    </citation>
    <scope>NUCLEOTIDE SEQUENCE [LARGE SCALE GENOMIC DNA]</scope>
    <source>
        <strain evidence="21 22">CBS 117625</strain>
    </source>
</reference>
<dbReference type="Proteomes" id="UP000325672">
    <property type="component" value="Unassembled WGS sequence"/>
</dbReference>
<dbReference type="InterPro" id="IPR006680">
    <property type="entry name" value="Amidohydro-rel"/>
</dbReference>
<dbReference type="InterPro" id="IPR006603">
    <property type="entry name" value="PQ-loop_rpt"/>
</dbReference>
<evidence type="ECO:0000256" key="10">
    <source>
        <dbReference type="ARBA" id="ARBA00022801"/>
    </source>
</evidence>
<evidence type="ECO:0000256" key="9">
    <source>
        <dbReference type="ARBA" id="ARBA00022729"/>
    </source>
</evidence>
<keyword evidence="9" id="KW-0732">Signal</keyword>
<keyword evidence="22" id="KW-1185">Reference proteome</keyword>
<dbReference type="Gene3D" id="2.30.40.10">
    <property type="entry name" value="Urease, subunit C, domain 1"/>
    <property type="match status" value="1"/>
</dbReference>
<keyword evidence="15" id="KW-0865">Zymogen</keyword>
<dbReference type="GO" id="GO:0005576">
    <property type="term" value="C:extracellular region"/>
    <property type="evidence" value="ECO:0007669"/>
    <property type="project" value="UniProtKB-SubCell"/>
</dbReference>
<dbReference type="GO" id="GO:0004222">
    <property type="term" value="F:metalloendopeptidase activity"/>
    <property type="evidence" value="ECO:0007669"/>
    <property type="project" value="InterPro"/>
</dbReference>
<evidence type="ECO:0000256" key="3">
    <source>
        <dbReference type="ARBA" id="ARBA00004613"/>
    </source>
</evidence>
<evidence type="ECO:0000256" key="11">
    <source>
        <dbReference type="ARBA" id="ARBA00022833"/>
    </source>
</evidence>
<evidence type="ECO:0000313" key="21">
    <source>
        <dbReference type="EMBL" id="KAE8140836.1"/>
    </source>
</evidence>
<feature type="domain" description="FTP" evidence="20">
    <location>
        <begin position="667"/>
        <end position="718"/>
    </location>
</feature>
<dbReference type="PANTHER" id="PTHR33478:SF1">
    <property type="entry name" value="EXTRACELLULAR METALLOPROTEINASE MEP"/>
    <property type="match status" value="1"/>
</dbReference>
<feature type="transmembrane region" description="Helical" evidence="18">
    <location>
        <begin position="476"/>
        <end position="497"/>
    </location>
</feature>
<dbReference type="InterPro" id="IPR011096">
    <property type="entry name" value="FTP_domain"/>
</dbReference>
<dbReference type="InterPro" id="IPR050371">
    <property type="entry name" value="Fungal_virulence_M36"/>
</dbReference>
<dbReference type="Pfam" id="PF02128">
    <property type="entry name" value="Peptidase_M36"/>
    <property type="match status" value="1"/>
</dbReference>
<dbReference type="SUPFAM" id="SSF51338">
    <property type="entry name" value="Composite domain of metallo-dependent hydrolases"/>
    <property type="match status" value="1"/>
</dbReference>
<evidence type="ECO:0000256" key="1">
    <source>
        <dbReference type="ARBA" id="ARBA00003174"/>
    </source>
</evidence>